<reference evidence="1" key="1">
    <citation type="submission" date="2023-06" db="EMBL/GenBank/DDBJ databases">
        <authorList>
            <person name="Zeman M."/>
            <person name="Kubasova T."/>
            <person name="Jahodarova E."/>
            <person name="Nykrynova M."/>
            <person name="Rychlik I."/>
        </authorList>
    </citation>
    <scope>NUCLEOTIDE SEQUENCE</scope>
    <source>
        <strain evidence="1">176_SSukc20</strain>
    </source>
</reference>
<proteinExistence type="predicted"/>
<protein>
    <submittedName>
        <fullName evidence="1">Uncharacterized protein</fullName>
    </submittedName>
</protein>
<sequence length="53" mass="5756">MKKIALIESIGASPVTLSANQLGSFAMDGIKGRMTFKGIDRNLKCIEQPYGRV</sequence>
<organism evidence="1 2">
    <name type="scientific">Collinsella ihumii</name>
    <dbReference type="NCBI Taxonomy" id="1720204"/>
    <lineage>
        <taxon>Bacteria</taxon>
        <taxon>Bacillati</taxon>
        <taxon>Actinomycetota</taxon>
        <taxon>Coriobacteriia</taxon>
        <taxon>Coriobacteriales</taxon>
        <taxon>Coriobacteriaceae</taxon>
        <taxon>Collinsella</taxon>
    </lineage>
</organism>
<gene>
    <name evidence="1" type="ORF">QVN30_02740</name>
</gene>
<dbReference type="RefSeq" id="WP_289835362.1">
    <property type="nucleotide sequence ID" value="NZ_JAUEIQ010000002.1"/>
</dbReference>
<evidence type="ECO:0000313" key="2">
    <source>
        <dbReference type="Proteomes" id="UP001168435"/>
    </source>
</evidence>
<accession>A0ABT7XCT6</accession>
<reference evidence="1" key="2">
    <citation type="submission" date="2024-05" db="EMBL/GenBank/DDBJ databases">
        <title>Identification and characterization of horizontal gene transfer across gut microbiota members of farm animals based on homology search.</title>
        <authorList>
            <person name="Schwarzerova J."/>
            <person name="Nykrynova M."/>
            <person name="Jureckova K."/>
            <person name="Cejkova D."/>
            <person name="Rychlik I."/>
        </authorList>
    </citation>
    <scope>NUCLEOTIDE SEQUENCE</scope>
    <source>
        <strain evidence="1">176_SSukc20</strain>
    </source>
</reference>
<name>A0ABT7XCT6_9ACTN</name>
<evidence type="ECO:0000313" key="1">
    <source>
        <dbReference type="EMBL" id="MDN0063222.1"/>
    </source>
</evidence>
<keyword evidence="2" id="KW-1185">Reference proteome</keyword>
<dbReference type="Proteomes" id="UP001168435">
    <property type="component" value="Unassembled WGS sequence"/>
</dbReference>
<comment type="caution">
    <text evidence="1">The sequence shown here is derived from an EMBL/GenBank/DDBJ whole genome shotgun (WGS) entry which is preliminary data.</text>
</comment>
<dbReference type="EMBL" id="JAUEIQ010000002">
    <property type="protein sequence ID" value="MDN0063222.1"/>
    <property type="molecule type" value="Genomic_DNA"/>
</dbReference>